<dbReference type="EMBL" id="LUCM01000159">
    <property type="protein sequence ID" value="KAA0201005.1"/>
    <property type="molecule type" value="Genomic_DNA"/>
</dbReference>
<feature type="region of interest" description="Disordered" evidence="13">
    <location>
        <begin position="711"/>
        <end position="772"/>
    </location>
</feature>
<reference evidence="16" key="1">
    <citation type="submission" date="2019-05" db="EMBL/GenBank/DDBJ databases">
        <title>Annotation for the trematode Fasciolopsis buski.</title>
        <authorList>
            <person name="Choi Y.-J."/>
        </authorList>
    </citation>
    <scope>NUCLEOTIDE SEQUENCE</scope>
    <source>
        <strain evidence="16">HT</strain>
        <tissue evidence="16">Whole worm</tissue>
    </source>
</reference>
<evidence type="ECO:0000259" key="15">
    <source>
        <dbReference type="PROSITE" id="PS50802"/>
    </source>
</evidence>
<evidence type="ECO:0000256" key="13">
    <source>
        <dbReference type="SAM" id="MobiDB-lite"/>
    </source>
</evidence>
<evidence type="ECO:0000256" key="5">
    <source>
        <dbReference type="ARBA" id="ARBA00022687"/>
    </source>
</evidence>
<dbReference type="InterPro" id="IPR003323">
    <property type="entry name" value="OTU_dom"/>
</dbReference>
<evidence type="ECO:0000313" key="16">
    <source>
        <dbReference type="EMBL" id="KAA0201005.1"/>
    </source>
</evidence>
<dbReference type="PROSITE" id="PS50199">
    <property type="entry name" value="ZF_RANBP2_2"/>
    <property type="match status" value="2"/>
</dbReference>
<dbReference type="InterPro" id="IPR049768">
    <property type="entry name" value="ZRANB1_OTU"/>
</dbReference>
<feature type="domain" description="OTU" evidence="15">
    <location>
        <begin position="550"/>
        <end position="707"/>
    </location>
</feature>
<dbReference type="InterPro" id="IPR001876">
    <property type="entry name" value="Znf_RanBP2"/>
</dbReference>
<organism evidence="16 17">
    <name type="scientific">Fasciolopsis buskii</name>
    <dbReference type="NCBI Taxonomy" id="27845"/>
    <lineage>
        <taxon>Eukaryota</taxon>
        <taxon>Metazoa</taxon>
        <taxon>Spiralia</taxon>
        <taxon>Lophotrochozoa</taxon>
        <taxon>Platyhelminthes</taxon>
        <taxon>Trematoda</taxon>
        <taxon>Digenea</taxon>
        <taxon>Plagiorchiida</taxon>
        <taxon>Echinostomata</taxon>
        <taxon>Echinostomatoidea</taxon>
        <taxon>Fasciolidae</taxon>
        <taxon>Fasciolopsis</taxon>
    </lineage>
</organism>
<feature type="compositionally biased region" description="Low complexity" evidence="13">
    <location>
        <begin position="747"/>
        <end position="759"/>
    </location>
</feature>
<keyword evidence="7 12" id="KW-0863">Zinc-finger</keyword>
<dbReference type="GO" id="GO:0070530">
    <property type="term" value="F:K63-linked polyubiquitin modification-dependent protein binding"/>
    <property type="evidence" value="ECO:0007669"/>
    <property type="project" value="TreeGrafter"/>
</dbReference>
<proteinExistence type="inferred from homology"/>
<dbReference type="SMART" id="SM00547">
    <property type="entry name" value="ZnF_RBZ"/>
    <property type="match status" value="3"/>
</dbReference>
<evidence type="ECO:0000313" key="17">
    <source>
        <dbReference type="Proteomes" id="UP000728185"/>
    </source>
</evidence>
<dbReference type="GO" id="GO:0005737">
    <property type="term" value="C:cytoplasm"/>
    <property type="evidence" value="ECO:0007669"/>
    <property type="project" value="TreeGrafter"/>
</dbReference>
<dbReference type="PROSITE" id="PS50802">
    <property type="entry name" value="OTU"/>
    <property type="match status" value="1"/>
</dbReference>
<keyword evidence="5" id="KW-0879">Wnt signaling pathway</keyword>
<sequence>MSSSTKWRCGLCTYENWPAAVKCTLCRSPKTTSRAEEDVHRMQVSSHETEDLDPPGRACVPTERDQRLIKCASCTYLNKPKSFKCEQCFHVLCDPHDLQSTAVRSSIPSASVPASTTTTSTAPTPPPLSAMLDEEKWSCLQCTYENWPKSKHCVMCYGPPPPPPPQQHPPSVSPVSPVTPTPSTSPPMDSQRPGSSPDAVEECTLRDLNSSSGLLVLPGSRRPKAAPSLVGSLASTMNSNLFRDKLWLAACRAVSDGEVTPIERYILTGGRMERKLSKNECRYLDNLSSSSSAAPGETSCTADAVPRPVSDGANYSLDDTSPGACASDSASNAAEESGACASRFRAGLTLVDLAIRFGRTDLINLFIALSGLQATSAAVSLNPPSKNPPVRGSAMSGASAADVKSGTISRRGSANLIHPSLQQIITRAPSLLNKHGVTRSKWMPCQASPMVARELRAALAASIKHPPTGDFPCAFINEWGTFALPHAVGKLPAPVKYLLLSELCDTQAQSGAPRLKYSSLSYSRTSTELEEDAKAINWWFIPGQKQASRLFALWNRTAGDCLLDSVLQACWGIFDRENCLRRTLAESLRTCEASFYSRWRDYEALQAACHYILDETQCRRDWDNVLAAADQPGGALEQIHIFALSHILRRPIIVYGVKYIKNYRDEPIGIANFQGIYIPLLWDRSFCSPNPIVLGYTRGHFTALVPMEPQQLGVSPEPQLSPNIQSSPYTSPRPTAPGCSSGGGNGTTPSATAPSSGSSSRKHSPSPSDEHHLVTGSDVLAVTENLPSSGQVPPALSSAGSGTHNSFIYLPLVDRQGGLLPANLSHILLRDWLDVVSTRRGLPLARLRLQSRHILVDRMMDDWLESYRSLAKLSIPSSSSTSSSSSSSATGTLNTSQSNRDVLDGSSTLHESHSSASSTSSTDLCERADLLDATVDRRSESSP</sequence>
<evidence type="ECO:0000256" key="8">
    <source>
        <dbReference type="ARBA" id="ARBA00022786"/>
    </source>
</evidence>
<dbReference type="OrthoDB" id="6275030at2759"/>
<dbReference type="Proteomes" id="UP000728185">
    <property type="component" value="Unassembled WGS sequence"/>
</dbReference>
<dbReference type="PROSITE" id="PS01358">
    <property type="entry name" value="ZF_RANBP2_1"/>
    <property type="match status" value="2"/>
</dbReference>
<feature type="region of interest" description="Disordered" evidence="13">
    <location>
        <begin position="383"/>
        <end position="402"/>
    </location>
</feature>
<dbReference type="AlphaFoldDB" id="A0A8E0S4D4"/>
<dbReference type="Gene3D" id="1.25.40.560">
    <property type="match status" value="1"/>
</dbReference>
<evidence type="ECO:0000256" key="6">
    <source>
        <dbReference type="ARBA" id="ARBA00022723"/>
    </source>
</evidence>
<feature type="region of interest" description="Disordered" evidence="13">
    <location>
        <begin position="37"/>
        <end position="57"/>
    </location>
</feature>
<dbReference type="GO" id="GO:0008270">
    <property type="term" value="F:zinc ion binding"/>
    <property type="evidence" value="ECO:0007669"/>
    <property type="project" value="UniProtKB-KW"/>
</dbReference>
<keyword evidence="10" id="KW-0788">Thiol protease</keyword>
<keyword evidence="8" id="KW-0833">Ubl conjugation pathway</keyword>
<feature type="region of interest" description="Disordered" evidence="13">
    <location>
        <begin position="109"/>
        <end position="129"/>
    </location>
</feature>
<feature type="compositionally biased region" description="Pro residues" evidence="13">
    <location>
        <begin position="163"/>
        <end position="185"/>
    </location>
</feature>
<evidence type="ECO:0000256" key="11">
    <source>
        <dbReference type="ARBA" id="ARBA00022833"/>
    </source>
</evidence>
<feature type="domain" description="RanBP2-type" evidence="14">
    <location>
        <begin position="133"/>
        <end position="162"/>
    </location>
</feature>
<dbReference type="GO" id="GO:0004843">
    <property type="term" value="F:cysteine-type deubiquitinase activity"/>
    <property type="evidence" value="ECO:0007669"/>
    <property type="project" value="UniProtKB-EC"/>
</dbReference>
<evidence type="ECO:0000256" key="9">
    <source>
        <dbReference type="ARBA" id="ARBA00022801"/>
    </source>
</evidence>
<dbReference type="CDD" id="cd22767">
    <property type="entry name" value="OTU_ZRANB1"/>
    <property type="match status" value="1"/>
</dbReference>
<evidence type="ECO:0000256" key="7">
    <source>
        <dbReference type="ARBA" id="ARBA00022771"/>
    </source>
</evidence>
<evidence type="ECO:0000256" key="12">
    <source>
        <dbReference type="PROSITE-ProRule" id="PRU00322"/>
    </source>
</evidence>
<evidence type="ECO:0000256" key="2">
    <source>
        <dbReference type="ARBA" id="ARBA00005865"/>
    </source>
</evidence>
<feature type="compositionally biased region" description="Low complexity" evidence="13">
    <location>
        <begin position="109"/>
        <end position="122"/>
    </location>
</feature>
<feature type="compositionally biased region" description="Polar residues" evidence="13">
    <location>
        <begin position="889"/>
        <end position="900"/>
    </location>
</feature>
<comment type="catalytic activity">
    <reaction evidence="1">
        <text>Thiol-dependent hydrolysis of ester, thioester, amide, peptide and isopeptide bonds formed by the C-terminal Gly of ubiquitin (a 76-residue protein attached to proteins as an intracellular targeting signal).</text>
        <dbReference type="EC" id="3.4.19.12"/>
    </reaction>
</comment>
<dbReference type="InterPro" id="IPR036443">
    <property type="entry name" value="Znf_RanBP2_sf"/>
</dbReference>
<dbReference type="PANTHER" id="PTHR13367">
    <property type="entry name" value="UBIQUITIN THIOESTERASE"/>
    <property type="match status" value="1"/>
</dbReference>
<dbReference type="Pfam" id="PF02338">
    <property type="entry name" value="OTU"/>
    <property type="match status" value="1"/>
</dbReference>
<dbReference type="GO" id="GO:0016055">
    <property type="term" value="P:Wnt signaling pathway"/>
    <property type="evidence" value="ECO:0007669"/>
    <property type="project" value="UniProtKB-KW"/>
</dbReference>
<gene>
    <name evidence="16" type="ORF">FBUS_05574</name>
</gene>
<feature type="compositionally biased region" description="Low complexity" evidence="13">
    <location>
        <begin position="877"/>
        <end position="888"/>
    </location>
</feature>
<dbReference type="Gene3D" id="4.10.1060.10">
    <property type="entry name" value="Zinc finger, RanBP2-type"/>
    <property type="match status" value="2"/>
</dbReference>
<evidence type="ECO:0000259" key="14">
    <source>
        <dbReference type="PROSITE" id="PS50199"/>
    </source>
</evidence>
<evidence type="ECO:0000256" key="3">
    <source>
        <dbReference type="ARBA" id="ARBA00012759"/>
    </source>
</evidence>
<comment type="similarity">
    <text evidence="2">Belongs to the peptidase C64 family.</text>
</comment>
<dbReference type="InterPro" id="IPR051346">
    <property type="entry name" value="OTU_Deubiquitinase"/>
</dbReference>
<dbReference type="GO" id="GO:0071947">
    <property type="term" value="P:protein deubiquitination involved in ubiquitin-dependent protein catabolic process"/>
    <property type="evidence" value="ECO:0007669"/>
    <property type="project" value="TreeGrafter"/>
</dbReference>
<feature type="region of interest" description="Disordered" evidence="13">
    <location>
        <begin position="163"/>
        <end position="199"/>
    </location>
</feature>
<feature type="domain" description="RanBP2-type" evidence="14">
    <location>
        <begin position="3"/>
        <end position="32"/>
    </location>
</feature>
<dbReference type="EC" id="3.4.19.12" evidence="3"/>
<comment type="caution">
    <text evidence="16">The sequence shown here is derived from an EMBL/GenBank/DDBJ whole genome shotgun (WGS) entry which is preliminary data.</text>
</comment>
<name>A0A8E0S4D4_9TREM</name>
<feature type="region of interest" description="Disordered" evidence="13">
    <location>
        <begin position="875"/>
        <end position="943"/>
    </location>
</feature>
<dbReference type="GO" id="GO:0005634">
    <property type="term" value="C:nucleus"/>
    <property type="evidence" value="ECO:0007669"/>
    <property type="project" value="TreeGrafter"/>
</dbReference>
<keyword evidence="9" id="KW-0378">Hydrolase</keyword>
<protein>
    <recommendedName>
        <fullName evidence="3">ubiquitinyl hydrolase 1</fullName>
        <ecNumber evidence="3">3.4.19.12</ecNumber>
    </recommendedName>
</protein>
<feature type="compositionally biased region" description="Basic and acidic residues" evidence="13">
    <location>
        <begin position="924"/>
        <end position="943"/>
    </location>
</feature>
<feature type="compositionally biased region" description="Low complexity" evidence="13">
    <location>
        <begin position="906"/>
        <end position="922"/>
    </location>
</feature>
<evidence type="ECO:0000256" key="4">
    <source>
        <dbReference type="ARBA" id="ARBA00022670"/>
    </source>
</evidence>
<dbReference type="SUPFAM" id="SSF90209">
    <property type="entry name" value="Ran binding protein zinc finger-like"/>
    <property type="match status" value="1"/>
</dbReference>
<feature type="compositionally biased region" description="Polar residues" evidence="13">
    <location>
        <begin position="718"/>
        <end position="733"/>
    </location>
</feature>
<dbReference type="PANTHER" id="PTHR13367:SF28">
    <property type="entry name" value="UBIQUITIN THIOESTERASE ZRANB1"/>
    <property type="match status" value="1"/>
</dbReference>
<keyword evidence="4" id="KW-0645">Protease</keyword>
<evidence type="ECO:0000256" key="10">
    <source>
        <dbReference type="ARBA" id="ARBA00022807"/>
    </source>
</evidence>
<keyword evidence="17" id="KW-1185">Reference proteome</keyword>
<accession>A0A8E0S4D4</accession>
<keyword evidence="11" id="KW-0862">Zinc</keyword>
<evidence type="ECO:0000256" key="1">
    <source>
        <dbReference type="ARBA" id="ARBA00000707"/>
    </source>
</evidence>
<keyword evidence="6" id="KW-0479">Metal-binding</keyword>